<comment type="caution">
    <text evidence="1">The sequence shown here is derived from an EMBL/GenBank/DDBJ whole genome shotgun (WGS) entry which is preliminary data.</text>
</comment>
<evidence type="ECO:0000313" key="1">
    <source>
        <dbReference type="EMBL" id="CAK9034112.1"/>
    </source>
</evidence>
<evidence type="ECO:0000313" key="2">
    <source>
        <dbReference type="Proteomes" id="UP001642464"/>
    </source>
</evidence>
<name>A0ABP0L5S7_9DINO</name>
<proteinExistence type="predicted"/>
<protein>
    <submittedName>
        <fullName evidence="1">Copia protein</fullName>
    </submittedName>
</protein>
<sequence length="800" mass="89401">MPIPIRIATASQVDEESRDDDPFSAFDFFDDSFPPETEHSDWSQPPARQIQVDEPTTPLPTSPTSYQWRCLRCDGVSAIEITAGRWKCLTCNHTEFYQEDRPTKRLTDTGTWMYVPGLPTEPVPVRRRRRRKKTPAGPPAEGPETSLDGLQVDTFQALDYLQVHLFNYLDKLGLHFNLRLKEVITYLPVHLHGYLDEMARLYNKRPKQVLDPLSYQVKRTALRSQSQDGGVDHIMGLLRKPFEQRLIYQKRRFLNEFESFRRYHNEFMRAYVQRFRRTQRSLTAVGVNIAGTFDSDSLGSRLLDRSGLSHHDQRMVLVGTQQSLDLEAIAECLVLQWPEFRPAPPVVGKDGPSKGKGKGTATSSSSSTPSTSHTSVTTKGGSKGKRQAFITQRSHAEETIDEEAEEFADALEEADAGQMDEDERPQEEEPEEPSEDVDLGALAEVLTVTARKLSGATLGRKFSAGGKKKKSPDELRKVTHCAACGALGHWHQDPSCPMNQGKPGSGGKAFGKGSKGSSSTYRAGPASEKKGGKTHQVSMVHHERGATDITSPEEFGSLFSTFMVTTPFMVTEVKRESDMMGFMVLDSACQRTCCGQQWYDLHKKFLGNHFMKCKEVPTHDVYQFGKGDPTTSSIQAYIPVFFKDIPILIGVGILPENIPLLGGNTLLDTLGSVIDLPSRTVHFTKIGCSVPLHVRNGHFAVHIFDASCSRPHELHVWKQLSCPSVWKDPHPELLHVPPKPMKDKANVLTCNSKPREPHLDETTTTAMAGALEAHVSCLEAFKRNVWIYMARAVRLGMMDQ</sequence>
<reference evidence="1 2" key="1">
    <citation type="submission" date="2024-02" db="EMBL/GenBank/DDBJ databases">
        <authorList>
            <person name="Chen Y."/>
            <person name="Shah S."/>
            <person name="Dougan E. K."/>
            <person name="Thang M."/>
            <person name="Chan C."/>
        </authorList>
    </citation>
    <scope>NUCLEOTIDE SEQUENCE [LARGE SCALE GENOMIC DNA]</scope>
</reference>
<keyword evidence="2" id="KW-1185">Reference proteome</keyword>
<dbReference type="EMBL" id="CAXAMM010014570">
    <property type="protein sequence ID" value="CAK9034112.1"/>
    <property type="molecule type" value="Genomic_DNA"/>
</dbReference>
<organism evidence="1 2">
    <name type="scientific">Durusdinium trenchii</name>
    <dbReference type="NCBI Taxonomy" id="1381693"/>
    <lineage>
        <taxon>Eukaryota</taxon>
        <taxon>Sar</taxon>
        <taxon>Alveolata</taxon>
        <taxon>Dinophyceae</taxon>
        <taxon>Suessiales</taxon>
        <taxon>Symbiodiniaceae</taxon>
        <taxon>Durusdinium</taxon>
    </lineage>
</organism>
<dbReference type="Proteomes" id="UP001642464">
    <property type="component" value="Unassembled WGS sequence"/>
</dbReference>
<gene>
    <name evidence="1" type="ORF">SCF082_LOCUS20761</name>
</gene>
<accession>A0ABP0L5S7</accession>